<evidence type="ECO:0000313" key="2">
    <source>
        <dbReference type="EMBL" id="GLB35712.1"/>
    </source>
</evidence>
<dbReference type="Proteomes" id="UP001063166">
    <property type="component" value="Unassembled WGS sequence"/>
</dbReference>
<reference evidence="2" key="1">
    <citation type="submission" date="2022-07" db="EMBL/GenBank/DDBJ databases">
        <title>The genome of Lyophyllum shimeji provides insight into the initial evolution of ectomycorrhizal fungal genome.</title>
        <authorList>
            <person name="Kobayashi Y."/>
            <person name="Shibata T."/>
            <person name="Hirakawa H."/>
            <person name="Shigenobu S."/>
            <person name="Nishiyama T."/>
            <person name="Yamada A."/>
            <person name="Hasebe M."/>
            <person name="Kawaguchi M."/>
        </authorList>
    </citation>
    <scope>NUCLEOTIDE SEQUENCE</scope>
    <source>
        <strain evidence="2">AT787</strain>
    </source>
</reference>
<feature type="region of interest" description="Disordered" evidence="1">
    <location>
        <begin position="93"/>
        <end position="113"/>
    </location>
</feature>
<dbReference type="AlphaFoldDB" id="A0A9P3UJS0"/>
<feature type="compositionally biased region" description="Basic and acidic residues" evidence="1">
    <location>
        <begin position="104"/>
        <end position="113"/>
    </location>
</feature>
<name>A0A9P3UJS0_LYOSH</name>
<evidence type="ECO:0000256" key="1">
    <source>
        <dbReference type="SAM" id="MobiDB-lite"/>
    </source>
</evidence>
<keyword evidence="3" id="KW-1185">Reference proteome</keyword>
<sequence length="113" mass="12908">MPSASDVAPQDPAADPAQEAWRRLTTIEARLEHQDGQMAEIFNTFREFRLYLEQHNTPRAPRLRTRHGPTRRRCANPRALGSPLRAVLHARRRSLASGAPDSFDGEREKGRFH</sequence>
<dbReference type="EMBL" id="BRPK01000002">
    <property type="protein sequence ID" value="GLB35712.1"/>
    <property type="molecule type" value="Genomic_DNA"/>
</dbReference>
<comment type="caution">
    <text evidence="2">The sequence shown here is derived from an EMBL/GenBank/DDBJ whole genome shotgun (WGS) entry which is preliminary data.</text>
</comment>
<protein>
    <submittedName>
        <fullName evidence="2">Uncharacterized protein</fullName>
    </submittedName>
</protein>
<proteinExistence type="predicted"/>
<gene>
    <name evidence="2" type="ORF">LshimejAT787_0212770</name>
</gene>
<organism evidence="2 3">
    <name type="scientific">Lyophyllum shimeji</name>
    <name type="common">Hon-shimeji</name>
    <name type="synonym">Tricholoma shimeji</name>
    <dbReference type="NCBI Taxonomy" id="47721"/>
    <lineage>
        <taxon>Eukaryota</taxon>
        <taxon>Fungi</taxon>
        <taxon>Dikarya</taxon>
        <taxon>Basidiomycota</taxon>
        <taxon>Agaricomycotina</taxon>
        <taxon>Agaricomycetes</taxon>
        <taxon>Agaricomycetidae</taxon>
        <taxon>Agaricales</taxon>
        <taxon>Tricholomatineae</taxon>
        <taxon>Lyophyllaceae</taxon>
        <taxon>Lyophyllum</taxon>
    </lineage>
</organism>
<evidence type="ECO:0000313" key="3">
    <source>
        <dbReference type="Proteomes" id="UP001063166"/>
    </source>
</evidence>
<accession>A0A9P3UJS0</accession>